<dbReference type="AlphaFoldDB" id="A0A6S7FHA8"/>
<dbReference type="EMBL" id="CADILH010000017">
    <property type="protein sequence ID" value="CAB3940362.1"/>
    <property type="molecule type" value="Genomic_DNA"/>
</dbReference>
<dbReference type="CDD" id="cd03461">
    <property type="entry name" value="1_2-HQD"/>
    <property type="match status" value="1"/>
</dbReference>
<organism evidence="8 9">
    <name type="scientific">Achromobacter insolitus</name>
    <dbReference type="NCBI Taxonomy" id="217204"/>
    <lineage>
        <taxon>Bacteria</taxon>
        <taxon>Pseudomonadati</taxon>
        <taxon>Pseudomonadota</taxon>
        <taxon>Betaproteobacteria</taxon>
        <taxon>Burkholderiales</taxon>
        <taxon>Alcaligenaceae</taxon>
        <taxon>Achromobacter</taxon>
    </lineage>
</organism>
<dbReference type="PANTHER" id="PTHR33711:SF7">
    <property type="entry name" value="INTRADIOL RING-CLEAVAGE DIOXYGENASES DOMAIN-CONTAINING PROTEIN-RELATED"/>
    <property type="match status" value="1"/>
</dbReference>
<protein>
    <submittedName>
        <fullName evidence="8">Hydroxyquinol 1,2-dioxygenase</fullName>
        <ecNumber evidence="8">1.13.11.37</ecNumber>
    </submittedName>
</protein>
<evidence type="ECO:0000313" key="9">
    <source>
        <dbReference type="Proteomes" id="UP000494183"/>
    </source>
</evidence>
<keyword evidence="3" id="KW-0479">Metal-binding</keyword>
<dbReference type="InterPro" id="IPR039390">
    <property type="entry name" value="1_2-HQD/HQD"/>
</dbReference>
<dbReference type="Gene3D" id="2.60.130.10">
    <property type="entry name" value="Aromatic compound dioxygenase"/>
    <property type="match status" value="1"/>
</dbReference>
<keyword evidence="4 8" id="KW-0223">Dioxygenase</keyword>
<feature type="domain" description="Intradiol ring-cleavage dioxygenases" evidence="7">
    <location>
        <begin position="132"/>
        <end position="160"/>
    </location>
</feature>
<dbReference type="InterPro" id="IPR007535">
    <property type="entry name" value="Catechol_dOase_N"/>
</dbReference>
<gene>
    <name evidence="8" type="primary">chqB_3</name>
    <name evidence="8" type="ORF">LMG6000_06472</name>
</gene>
<dbReference type="GO" id="GO:0047074">
    <property type="term" value="F:4-hydroxycatechol 1,2-dioxygenase activity"/>
    <property type="evidence" value="ECO:0007669"/>
    <property type="project" value="UniProtKB-EC"/>
</dbReference>
<dbReference type="Pfam" id="PF04444">
    <property type="entry name" value="Dioxygenase_N"/>
    <property type="match status" value="1"/>
</dbReference>
<evidence type="ECO:0000256" key="4">
    <source>
        <dbReference type="ARBA" id="ARBA00022964"/>
    </source>
</evidence>
<accession>A0A6S7FHA8</accession>
<dbReference type="Proteomes" id="UP000494183">
    <property type="component" value="Unassembled WGS sequence"/>
</dbReference>
<dbReference type="EC" id="1.13.11.37" evidence="8"/>
<dbReference type="PROSITE" id="PS00083">
    <property type="entry name" value="INTRADIOL_DIOXYGENAS"/>
    <property type="match status" value="1"/>
</dbReference>
<name>A0A6S7FHA8_9BURK</name>
<dbReference type="InterPro" id="IPR000627">
    <property type="entry name" value="Intradiol_dOase_C"/>
</dbReference>
<evidence type="ECO:0000256" key="1">
    <source>
        <dbReference type="ARBA" id="ARBA00001965"/>
    </source>
</evidence>
<dbReference type="Pfam" id="PF00775">
    <property type="entry name" value="Dioxygenase_C"/>
    <property type="match status" value="1"/>
</dbReference>
<dbReference type="SUPFAM" id="SSF49482">
    <property type="entry name" value="Aromatic compound dioxygenase"/>
    <property type="match status" value="1"/>
</dbReference>
<proteinExistence type="inferred from homology"/>
<dbReference type="InterPro" id="IPR050770">
    <property type="entry name" value="Intradiol_RC_Dioxygenase"/>
</dbReference>
<evidence type="ECO:0000313" key="8">
    <source>
        <dbReference type="EMBL" id="CAB3940362.1"/>
    </source>
</evidence>
<dbReference type="GO" id="GO:0008199">
    <property type="term" value="F:ferric iron binding"/>
    <property type="evidence" value="ECO:0007669"/>
    <property type="project" value="InterPro"/>
</dbReference>
<sequence>MNTAMPNAETALTDAVAAAFAQTPDPRLRHLMQSLVRHLHAFVADVEPTEAEWMAAIRFLTETGQICDGAVRQEFILLSDTLGVSMLVDAINHRKPGQATESTVFGPFYMAGMPDRAPGENMALTPGEPALVHGYVRDTDGRPLAGAVLDVWQTASNGMYSGQDVDQPHGNLRGRYHSGEDGYFAIRTILPVSYPIPGDGPVGRMMAATGRHIFRPAHLHFMIDAPGHQRLVTHLFNAGDPYLASDAVFGVKPSLVLQYDPLGADSTPGRRFGFDSDFHEGRYDFVLPRA</sequence>
<dbReference type="RefSeq" id="WP_175202423.1">
    <property type="nucleotide sequence ID" value="NZ_CADILH010000017.1"/>
</dbReference>
<keyword evidence="6" id="KW-0408">Iron</keyword>
<dbReference type="GO" id="GO:0009712">
    <property type="term" value="P:catechol-containing compound metabolic process"/>
    <property type="evidence" value="ECO:0007669"/>
    <property type="project" value="InterPro"/>
</dbReference>
<comment type="cofactor">
    <cofactor evidence="1">
        <name>Fe(3+)</name>
        <dbReference type="ChEBI" id="CHEBI:29034"/>
    </cofactor>
</comment>
<dbReference type="PANTHER" id="PTHR33711">
    <property type="entry name" value="DIOXYGENASE, PUTATIVE (AFU_ORTHOLOGUE AFUA_2G02910)-RELATED"/>
    <property type="match status" value="1"/>
</dbReference>
<evidence type="ECO:0000256" key="2">
    <source>
        <dbReference type="ARBA" id="ARBA00007825"/>
    </source>
</evidence>
<comment type="similarity">
    <text evidence="2">Belongs to the intradiol ring-cleavage dioxygenase family.</text>
</comment>
<keyword evidence="9" id="KW-1185">Reference proteome</keyword>
<evidence type="ECO:0000256" key="6">
    <source>
        <dbReference type="ARBA" id="ARBA00023004"/>
    </source>
</evidence>
<reference evidence="8 9" key="1">
    <citation type="submission" date="2020-04" db="EMBL/GenBank/DDBJ databases">
        <authorList>
            <person name="De Canck E."/>
        </authorList>
    </citation>
    <scope>NUCLEOTIDE SEQUENCE [LARGE SCALE GENOMIC DNA]</scope>
    <source>
        <strain evidence="8 9">LMG 6000</strain>
    </source>
</reference>
<evidence type="ECO:0000256" key="5">
    <source>
        <dbReference type="ARBA" id="ARBA00023002"/>
    </source>
</evidence>
<dbReference type="InterPro" id="IPR015889">
    <property type="entry name" value="Intradiol_dOase_core"/>
</dbReference>
<evidence type="ECO:0000256" key="3">
    <source>
        <dbReference type="ARBA" id="ARBA00022723"/>
    </source>
</evidence>
<keyword evidence="5 8" id="KW-0560">Oxidoreductase</keyword>
<dbReference type="GO" id="GO:0018576">
    <property type="term" value="F:catechol 1,2-dioxygenase activity"/>
    <property type="evidence" value="ECO:0007669"/>
    <property type="project" value="InterPro"/>
</dbReference>
<evidence type="ECO:0000259" key="7">
    <source>
        <dbReference type="PROSITE" id="PS00083"/>
    </source>
</evidence>